<proteinExistence type="predicted"/>
<accession>A0A7C8IS74</accession>
<dbReference type="OrthoDB" id="20872at2759"/>
<evidence type="ECO:0000313" key="3">
    <source>
        <dbReference type="EMBL" id="KAF2967765.1"/>
    </source>
</evidence>
<sequence>MDPINTGAVTDGHEPERAHKLSNQEVNDVHQHISTWLISQLDSVGLSIQKLESIKASPEFSQELNSVRKMMMQQGDKLLSLLKSIYTDEQPADWYRDVIHELDSLAKLLTAFTLRLAPIQSPSDLHLSDQGSAFPRIRPFILHSSEFRGAMAEARNNFIALATSLEPLQESIKLAAVVQRARLVEKESLERKFESIEKKLALYGAAQDSTHVPLKEAQSKMRLEISVNARGMYPRIDQRYNPFRDSPSSNKARHEHFHKEWLGSTCNWFVSSDQFWDQWLFGDSLAPQIFYCWGPSGVGKSIITSHVIHRLNDLAEVCAYYYLGEGHVQSAVGLVMGLLGQLCDLNLTLQTLNDTIEYHITDSAGPEKVDEVATSITGGETPQSCPNARLGSEIYSLHVTKQPAEEGSPLKELVDGPKMSLRQPNDPLPTLLNALSEVCSKISSPVFILLDAWDEGNMENLDDFRRVLNTLISSKCKVFLTGREQPDNSTTLVRPYTELEVGQPSNFDDIQRSVESRLGAMKDIEIQASPRGYEDRNYRPEPDVSELASTIVRFSHGMLV</sequence>
<dbReference type="Gene3D" id="3.40.50.300">
    <property type="entry name" value="P-loop containing nucleotide triphosphate hydrolases"/>
    <property type="match status" value="1"/>
</dbReference>
<keyword evidence="4" id="KW-1185">Reference proteome</keyword>
<evidence type="ECO:0000256" key="1">
    <source>
        <dbReference type="ARBA" id="ARBA00022737"/>
    </source>
</evidence>
<dbReference type="Pfam" id="PF24883">
    <property type="entry name" value="NPHP3_N"/>
    <property type="match status" value="1"/>
</dbReference>
<comment type="caution">
    <text evidence="3">The sequence shown here is derived from an EMBL/GenBank/DDBJ whole genome shotgun (WGS) entry which is preliminary data.</text>
</comment>
<dbReference type="InterPro" id="IPR056884">
    <property type="entry name" value="NPHP3-like_N"/>
</dbReference>
<reference evidence="3 4" key="1">
    <citation type="submission" date="2019-12" db="EMBL/GenBank/DDBJ databases">
        <title>Draft genome sequence of the ascomycete Xylaria multiplex DSM 110363.</title>
        <authorList>
            <person name="Buettner E."/>
            <person name="Kellner H."/>
        </authorList>
    </citation>
    <scope>NUCLEOTIDE SEQUENCE [LARGE SCALE GENOMIC DNA]</scope>
    <source>
        <strain evidence="3 4">DSM 110363</strain>
    </source>
</reference>
<organism evidence="3 4">
    <name type="scientific">Xylaria multiplex</name>
    <dbReference type="NCBI Taxonomy" id="323545"/>
    <lineage>
        <taxon>Eukaryota</taxon>
        <taxon>Fungi</taxon>
        <taxon>Dikarya</taxon>
        <taxon>Ascomycota</taxon>
        <taxon>Pezizomycotina</taxon>
        <taxon>Sordariomycetes</taxon>
        <taxon>Xylariomycetidae</taxon>
        <taxon>Xylariales</taxon>
        <taxon>Xylariaceae</taxon>
        <taxon>Xylaria</taxon>
    </lineage>
</organism>
<dbReference type="AlphaFoldDB" id="A0A7C8IS74"/>
<dbReference type="InterPro" id="IPR027417">
    <property type="entry name" value="P-loop_NTPase"/>
</dbReference>
<name>A0A7C8IS74_9PEZI</name>
<gene>
    <name evidence="3" type="ORF">GQX73_g5787</name>
</gene>
<dbReference type="EMBL" id="WUBL01000062">
    <property type="protein sequence ID" value="KAF2967765.1"/>
    <property type="molecule type" value="Genomic_DNA"/>
</dbReference>
<keyword evidence="1" id="KW-0677">Repeat</keyword>
<dbReference type="SUPFAM" id="SSF52540">
    <property type="entry name" value="P-loop containing nucleoside triphosphate hydrolases"/>
    <property type="match status" value="1"/>
</dbReference>
<dbReference type="Proteomes" id="UP000481858">
    <property type="component" value="Unassembled WGS sequence"/>
</dbReference>
<feature type="domain" description="Nephrocystin 3-like N-terminal" evidence="2">
    <location>
        <begin position="265"/>
        <end position="355"/>
    </location>
</feature>
<dbReference type="InParanoid" id="A0A7C8IS74"/>
<evidence type="ECO:0000259" key="2">
    <source>
        <dbReference type="Pfam" id="PF24883"/>
    </source>
</evidence>
<dbReference type="PANTHER" id="PTHR10039">
    <property type="entry name" value="AMELOGENIN"/>
    <property type="match status" value="1"/>
</dbReference>
<protein>
    <recommendedName>
        <fullName evidence="2">Nephrocystin 3-like N-terminal domain-containing protein</fullName>
    </recommendedName>
</protein>
<evidence type="ECO:0000313" key="4">
    <source>
        <dbReference type="Proteomes" id="UP000481858"/>
    </source>
</evidence>
<dbReference type="PANTHER" id="PTHR10039:SF16">
    <property type="entry name" value="GPI INOSITOL-DEACYLASE"/>
    <property type="match status" value="1"/>
</dbReference>